<dbReference type="GO" id="GO:0004674">
    <property type="term" value="F:protein serine/threonine kinase activity"/>
    <property type="evidence" value="ECO:0007669"/>
    <property type="project" value="TreeGrafter"/>
</dbReference>
<dbReference type="PIRSF" id="PIRSF000654">
    <property type="entry name" value="Integrin-linked_kinase"/>
    <property type="match status" value="1"/>
</dbReference>
<dbReference type="PROSITE" id="PS50011">
    <property type="entry name" value="PROTEIN_KINASE_DOM"/>
    <property type="match status" value="1"/>
</dbReference>
<protein>
    <recommendedName>
        <fullName evidence="1">Protein kinase domain-containing protein</fullName>
    </recommendedName>
</protein>
<dbReference type="InterPro" id="IPR000719">
    <property type="entry name" value="Prot_kinase_dom"/>
</dbReference>
<dbReference type="HOGENOM" id="CLU_000288_7_35_1"/>
<dbReference type="EnsemblPlants" id="OPUNC12G11090.1">
    <property type="protein sequence ID" value="OPUNC12G11090.1"/>
    <property type="gene ID" value="OPUNC12G11090"/>
</dbReference>
<dbReference type="InterPro" id="IPR001245">
    <property type="entry name" value="Ser-Thr/Tyr_kinase_cat_dom"/>
</dbReference>
<dbReference type="Gene3D" id="1.10.510.10">
    <property type="entry name" value="Transferase(Phosphotransferase) domain 1"/>
    <property type="match status" value="1"/>
</dbReference>
<dbReference type="PANTHER" id="PTHR44329:SF287">
    <property type="entry name" value="OS12G0605900 PROTEIN"/>
    <property type="match status" value="1"/>
</dbReference>
<sequence>MAASSSDFAAAAKIEEVTETECVRAADDNDIAPPPEEKEKLAAEVEEKEEERAKAAWEIDLSRVHIRAVVWHGSRSTVYRAEYGGQDVAVKVLDLGKDGLTAAEEEIARLEEHLAVWHGLPDHPNVARLVGASIRTTGLKIPGAATPPDDTAARCVVVVEFVSGRTLRAHLMNHHRRKLPYMDVLRLAQGMALGLSYLHANGIVHGCVTTDNMLLLLDDVKIPDFGRVVSTDQMTAETAVYMAPEVFDGKPYDEKCDVYSFGMCLWEVYCCEAPLGDVVWRGVVEVAAHARRRSGSGRPRLPMCCPGDLATLMERCWDADPERRPGMDEVVSRFMMLEALDETKDWGMKPEKTPGCIGFLFGCGYGGD</sequence>
<dbReference type="GO" id="GO:0005524">
    <property type="term" value="F:ATP binding"/>
    <property type="evidence" value="ECO:0007669"/>
    <property type="project" value="InterPro"/>
</dbReference>
<dbReference type="eggNOG" id="KOG0192">
    <property type="taxonomic scope" value="Eukaryota"/>
</dbReference>
<name>A0A0E0MMI3_ORYPU</name>
<dbReference type="InterPro" id="IPR051681">
    <property type="entry name" value="Ser/Thr_Kinases-Pseudokinases"/>
</dbReference>
<organism evidence="2">
    <name type="scientific">Oryza punctata</name>
    <name type="common">Red rice</name>
    <dbReference type="NCBI Taxonomy" id="4537"/>
    <lineage>
        <taxon>Eukaryota</taxon>
        <taxon>Viridiplantae</taxon>
        <taxon>Streptophyta</taxon>
        <taxon>Embryophyta</taxon>
        <taxon>Tracheophyta</taxon>
        <taxon>Spermatophyta</taxon>
        <taxon>Magnoliopsida</taxon>
        <taxon>Liliopsida</taxon>
        <taxon>Poales</taxon>
        <taxon>Poaceae</taxon>
        <taxon>BOP clade</taxon>
        <taxon>Oryzoideae</taxon>
        <taxon>Oryzeae</taxon>
        <taxon>Oryzinae</taxon>
        <taxon>Oryza</taxon>
    </lineage>
</organism>
<dbReference type="InterPro" id="IPR011009">
    <property type="entry name" value="Kinase-like_dom_sf"/>
</dbReference>
<dbReference type="AlphaFoldDB" id="A0A0E0MMI3"/>
<dbReference type="Proteomes" id="UP000026962">
    <property type="component" value="Chromosome 12"/>
</dbReference>
<dbReference type="STRING" id="4537.A0A0E0MMI3"/>
<proteinExistence type="predicted"/>
<reference evidence="2" key="2">
    <citation type="submission" date="2018-05" db="EMBL/GenBank/DDBJ databases">
        <title>OpunRS2 (Oryza punctata Reference Sequence Version 2).</title>
        <authorList>
            <person name="Zhang J."/>
            <person name="Kudrna D."/>
            <person name="Lee S."/>
            <person name="Talag J."/>
            <person name="Welchert J."/>
            <person name="Wing R.A."/>
        </authorList>
    </citation>
    <scope>NUCLEOTIDE SEQUENCE [LARGE SCALE GENOMIC DNA]</scope>
</reference>
<dbReference type="PANTHER" id="PTHR44329">
    <property type="entry name" value="SERINE/THREONINE-PROTEIN KINASE TNNI3K-RELATED"/>
    <property type="match status" value="1"/>
</dbReference>
<dbReference type="GO" id="GO:0005886">
    <property type="term" value="C:plasma membrane"/>
    <property type="evidence" value="ECO:0007669"/>
    <property type="project" value="TreeGrafter"/>
</dbReference>
<keyword evidence="3" id="KW-1185">Reference proteome</keyword>
<accession>A0A0E0MMI3</accession>
<reference evidence="2" key="1">
    <citation type="submission" date="2015-04" db="UniProtKB">
        <authorList>
            <consortium name="EnsemblPlants"/>
        </authorList>
    </citation>
    <scope>IDENTIFICATION</scope>
</reference>
<evidence type="ECO:0000313" key="3">
    <source>
        <dbReference type="Proteomes" id="UP000026962"/>
    </source>
</evidence>
<evidence type="ECO:0000313" key="2">
    <source>
        <dbReference type="EnsemblPlants" id="OPUNC12G11090.1"/>
    </source>
</evidence>
<dbReference type="Pfam" id="PF07714">
    <property type="entry name" value="PK_Tyr_Ser-Thr"/>
    <property type="match status" value="1"/>
</dbReference>
<feature type="domain" description="Protein kinase" evidence="1">
    <location>
        <begin position="64"/>
        <end position="337"/>
    </location>
</feature>
<dbReference type="Gene3D" id="3.30.200.20">
    <property type="entry name" value="Phosphorylase Kinase, domain 1"/>
    <property type="match status" value="1"/>
</dbReference>
<dbReference type="Gramene" id="OPUNC12G11090.1">
    <property type="protein sequence ID" value="OPUNC12G11090.1"/>
    <property type="gene ID" value="OPUNC12G11090"/>
</dbReference>
<dbReference type="SUPFAM" id="SSF56112">
    <property type="entry name" value="Protein kinase-like (PK-like)"/>
    <property type="match status" value="1"/>
</dbReference>
<evidence type="ECO:0000259" key="1">
    <source>
        <dbReference type="PROSITE" id="PS50011"/>
    </source>
</evidence>